<dbReference type="Proteomes" id="UP000736787">
    <property type="component" value="Unassembled WGS sequence"/>
</dbReference>
<feature type="compositionally biased region" description="Basic and acidic residues" evidence="2">
    <location>
        <begin position="1368"/>
        <end position="1380"/>
    </location>
</feature>
<dbReference type="OrthoDB" id="6344460at2759"/>
<dbReference type="EMBL" id="RCMG01001127">
    <property type="protein sequence ID" value="KAG2835590.1"/>
    <property type="molecule type" value="Genomic_DNA"/>
</dbReference>
<dbReference type="CDD" id="cd19669">
    <property type="entry name" value="UBR-box"/>
    <property type="match status" value="1"/>
</dbReference>
<evidence type="ECO:0000259" key="3">
    <source>
        <dbReference type="PROSITE" id="PS50020"/>
    </source>
</evidence>
<dbReference type="STRING" id="29920.A0A329SAE4"/>
<evidence type="ECO:0000313" key="10">
    <source>
        <dbReference type="EMBL" id="RAW33775.1"/>
    </source>
</evidence>
<dbReference type="InterPro" id="IPR000048">
    <property type="entry name" value="IQ_motif_EF-hand-BS"/>
</dbReference>
<dbReference type="Pfam" id="PF00612">
    <property type="entry name" value="IQ"/>
    <property type="match status" value="6"/>
</dbReference>
<dbReference type="InterPro" id="IPR001202">
    <property type="entry name" value="WW_dom"/>
</dbReference>
<feature type="region of interest" description="Disordered" evidence="2">
    <location>
        <begin position="965"/>
        <end position="985"/>
    </location>
</feature>
<dbReference type="SMART" id="SM00015">
    <property type="entry name" value="IQ"/>
    <property type="match status" value="10"/>
</dbReference>
<organism evidence="10 11">
    <name type="scientific">Phytophthora cactorum</name>
    <dbReference type="NCBI Taxonomy" id="29920"/>
    <lineage>
        <taxon>Eukaryota</taxon>
        <taxon>Sar</taxon>
        <taxon>Stramenopiles</taxon>
        <taxon>Oomycota</taxon>
        <taxon>Peronosporomycetes</taxon>
        <taxon>Peronosporales</taxon>
        <taxon>Peronosporaceae</taxon>
        <taxon>Phytophthora</taxon>
    </lineage>
</organism>
<dbReference type="EMBL" id="RCMV01001206">
    <property type="protein sequence ID" value="KAG3209782.1"/>
    <property type="molecule type" value="Genomic_DNA"/>
</dbReference>
<dbReference type="PROSITE" id="PS50020">
    <property type="entry name" value="WW_DOMAIN_2"/>
    <property type="match status" value="1"/>
</dbReference>
<evidence type="ECO:0000256" key="2">
    <source>
        <dbReference type="SAM" id="MobiDB-lite"/>
    </source>
</evidence>
<dbReference type="Proteomes" id="UP000760860">
    <property type="component" value="Unassembled WGS sequence"/>
</dbReference>
<dbReference type="EMBL" id="RCML01001154">
    <property type="protein sequence ID" value="KAG2964973.1"/>
    <property type="molecule type" value="Genomic_DNA"/>
</dbReference>
<dbReference type="CDD" id="cd19757">
    <property type="entry name" value="Bbox1"/>
    <property type="match status" value="1"/>
</dbReference>
<dbReference type="EMBL" id="MJFZ01000225">
    <property type="protein sequence ID" value="RAW33775.1"/>
    <property type="molecule type" value="Genomic_DNA"/>
</dbReference>
<feature type="coiled-coil region" evidence="1">
    <location>
        <begin position="874"/>
        <end position="960"/>
    </location>
</feature>
<feature type="compositionally biased region" description="Basic residues" evidence="2">
    <location>
        <begin position="74"/>
        <end position="85"/>
    </location>
</feature>
<dbReference type="Proteomes" id="UP000774804">
    <property type="component" value="Unassembled WGS sequence"/>
</dbReference>
<dbReference type="CDD" id="cd00201">
    <property type="entry name" value="WW"/>
    <property type="match status" value="1"/>
</dbReference>
<dbReference type="InterPro" id="IPR036020">
    <property type="entry name" value="WW_dom_sf"/>
</dbReference>
<keyword evidence="1" id="KW-0175">Coiled coil</keyword>
<evidence type="ECO:0000256" key="1">
    <source>
        <dbReference type="SAM" id="Coils"/>
    </source>
</evidence>
<sequence length="1445" mass="169584">MALPPRGQWDVTYLGAKYPWLRVDQQALDEFRSPFHWVSDASPHSPTRTYDDERRPRKIKPQARNRDEDSRAAKSGRRRGKKRTKGSAILRNHDKLFPQQEATAIQAMNNAPSTEDLVVSPLDFSRDRTSLMPLLSAPTLLLLPDQDRLEGSDSVLEVLQQDHDSLLQLRRKKRKKRKKPTNLLSLRFPAITPKSLSSSTCKTESMMCNSTQTWLHKCSQQIKHLTEEEQRLEENVMARISEEKARLPLTFLFERNLMRRSDAQQDGLRIVTAIFVKLQHRILYNSFGRWKEILEIAQREERKHEALCLARQRAVALFERVSSDAHIGTLARGFEHWKIATRNMIEQERNLAASAIQNAVRARRSRQHLESLRQAAQAQEYRRNRAIQSLLRFERYGTMMKWSTLRIGFDFAQQTRAARNLQLFLRRVAVRRRIACRVMRREGAIRIQAQWRAYLARLEVERRRVERAIRLAIECKAAVHLQRAARGFLARTEALRRKQWLKKARIAVLRLEMWWRQQWLLAMLNVKFRKRKRLIADARARAAAEEVARRNWRSVIAVQCVVRGLLARKVYARRLKARQKQQAAVFLQRFWRRRRGLYALGLRFAERRERIAQCRLQSAIVIQCSFRCFRARYRRFLLADEKEKRRRASTVIQRHVRGRRARKSYRQARNASLVIQCSIRCALARRRRVRRQAAVHKLQSWIKGVYSCRAARQVLNGLRLEAQRREASVIFIQKLVRQREAQQTARLFREALNIVKIEQQRYFGSDSEGVGWTTHQASSELLTYVTQRFLEDDSCFTTRELRWLRAQVQAGHERLTREDRAAVYLQRRYRGYVSRLGYWVHRLQVEELCRLKEKKAIVIQSGARRWLAKRYVRRVREQRRLAELKEEYIRERKRKKEERVWKERYDREQMELCVQRAQEAANQIREVRREADLARVKAEAAEYRAKELAAEREIESLLRTPVMKENDHKKVENKDKDEEEQDPWITLTDDYGNVYYYNESTEESSWDPPPKRPKTPEEEETKNTSTERESPEEAKVEQIDPLEEILREGKCIKCQQVQSTKRCVDCEDTKRAFYCTSCFTQHTTSLSEEKSALNKVKHDFEVVPEAAVMPARCESGTECTVDEDNPPNNQEPADKSLAAYYCYECPPDHTAPGCFYCESCFARDHETTKKLRHVEKALRFRRGALLCCDCGHSLAVRQCESCGGDKFCEACFTSSHTGSQRRSMNHTWKALDVLRDLLEKETDTYCVECDVRASSRLCNLCGDGFCDGCFDKTHAKGTKRRHTWLPWAVAAQNGDWIEIKDEKTTVFYNVETKESTTEKPNVLLSGVERHRLVLAEREQLQRRREVELESEVVKLKEQVRELQAQNRPESRSRTPERSVDTKTSTNPPKRGVLRRMFSRKATPGARQDDLTNRYQTEKQSISSPVFQQAMVQEIAALAVTSNKPK</sequence>
<dbReference type="Gene3D" id="1.20.5.190">
    <property type="match status" value="2"/>
</dbReference>
<feature type="compositionally biased region" description="Basic and acidic residues" evidence="2">
    <location>
        <begin position="1021"/>
        <end position="1037"/>
    </location>
</feature>
<feature type="region of interest" description="Disordered" evidence="2">
    <location>
        <begin position="999"/>
        <end position="1037"/>
    </location>
</feature>
<evidence type="ECO:0000313" key="9">
    <source>
        <dbReference type="EMBL" id="KAG6950394.1"/>
    </source>
</evidence>
<dbReference type="Proteomes" id="UP000688947">
    <property type="component" value="Unassembled WGS sequence"/>
</dbReference>
<feature type="compositionally biased region" description="Basic and acidic residues" evidence="2">
    <location>
        <begin position="965"/>
        <end position="976"/>
    </location>
</feature>
<dbReference type="Gene3D" id="2.20.70.10">
    <property type="match status" value="1"/>
</dbReference>
<evidence type="ECO:0000313" key="11">
    <source>
        <dbReference type="Proteomes" id="UP000251314"/>
    </source>
</evidence>
<dbReference type="EMBL" id="JAENGZ010001136">
    <property type="protein sequence ID" value="KAG6950394.1"/>
    <property type="molecule type" value="Genomic_DNA"/>
</dbReference>
<reference evidence="9" key="3">
    <citation type="submission" date="2021-01" db="EMBL/GenBank/DDBJ databases">
        <title>Phytophthora aleatoria, a newly-described species from Pinus radiata is distinct from Phytophthora cactorum isolates based on comparative genomics.</title>
        <authorList>
            <person name="Mcdougal R."/>
            <person name="Panda P."/>
            <person name="Williams N."/>
            <person name="Studholme D.J."/>
        </authorList>
    </citation>
    <scope>NUCLEOTIDE SEQUENCE</scope>
    <source>
        <strain evidence="9">NZFS 3830</strain>
    </source>
</reference>
<dbReference type="Proteomes" id="UP000735874">
    <property type="component" value="Unassembled WGS sequence"/>
</dbReference>
<protein>
    <recommendedName>
        <fullName evidence="3">WW domain-containing protein</fullName>
    </recommendedName>
</protein>
<evidence type="ECO:0000313" key="7">
    <source>
        <dbReference type="EMBL" id="KAG2964973.1"/>
    </source>
</evidence>
<feature type="domain" description="WW" evidence="3">
    <location>
        <begin position="978"/>
        <end position="1011"/>
    </location>
</feature>
<dbReference type="PROSITE" id="PS50096">
    <property type="entry name" value="IQ"/>
    <property type="match status" value="7"/>
</dbReference>
<dbReference type="EMBL" id="RCMI01001182">
    <property type="protein sequence ID" value="KAG2889046.1"/>
    <property type="molecule type" value="Genomic_DNA"/>
</dbReference>
<evidence type="ECO:0000313" key="4">
    <source>
        <dbReference type="EMBL" id="KAG2835590.1"/>
    </source>
</evidence>
<dbReference type="VEuPathDB" id="FungiDB:PC110_g9881"/>
<gene>
    <name evidence="9" type="ORF">JG687_00014331</name>
    <name evidence="10" type="ORF">PC110_g9881</name>
    <name evidence="4" type="ORF">PC113_g20190</name>
    <name evidence="5" type="ORF">PC115_g19866</name>
    <name evidence="6" type="ORF">PC117_g22105</name>
    <name evidence="7" type="ORF">PC118_g20005</name>
    <name evidence="8" type="ORF">PC129_g19211</name>
</gene>
<accession>A0A329SAE4</accession>
<dbReference type="Proteomes" id="UP000697107">
    <property type="component" value="Unassembled WGS sequence"/>
</dbReference>
<keyword evidence="11" id="KW-1185">Reference proteome</keyword>
<feature type="region of interest" description="Disordered" evidence="2">
    <location>
        <begin position="1362"/>
        <end position="1421"/>
    </location>
</feature>
<dbReference type="Pfam" id="PF00397">
    <property type="entry name" value="WW"/>
    <property type="match status" value="1"/>
</dbReference>
<dbReference type="SMART" id="SM00456">
    <property type="entry name" value="WW"/>
    <property type="match status" value="2"/>
</dbReference>
<evidence type="ECO:0000313" key="5">
    <source>
        <dbReference type="EMBL" id="KAG2889046.1"/>
    </source>
</evidence>
<dbReference type="EMBL" id="RCMK01001181">
    <property type="protein sequence ID" value="KAG2899935.1"/>
    <property type="molecule type" value="Genomic_DNA"/>
</dbReference>
<feature type="compositionally biased region" description="Polar residues" evidence="2">
    <location>
        <begin position="1412"/>
        <end position="1421"/>
    </location>
</feature>
<feature type="region of interest" description="Disordered" evidence="2">
    <location>
        <begin position="36"/>
        <end position="88"/>
    </location>
</feature>
<comment type="caution">
    <text evidence="10">The sequence shown here is derived from an EMBL/GenBank/DDBJ whole genome shotgun (WGS) entry which is preliminary data.</text>
</comment>
<reference evidence="10 11" key="1">
    <citation type="submission" date="2018-01" db="EMBL/GenBank/DDBJ databases">
        <title>Draft genome of the strawberry crown rot pathogen Phytophthora cactorum.</title>
        <authorList>
            <person name="Armitage A.D."/>
            <person name="Lysoe E."/>
            <person name="Nellist C.F."/>
            <person name="Harrison R.J."/>
            <person name="Brurberg M.B."/>
        </authorList>
    </citation>
    <scope>NUCLEOTIDE SEQUENCE [LARGE SCALE GENOMIC DNA]</scope>
    <source>
        <strain evidence="10 11">10300</strain>
    </source>
</reference>
<proteinExistence type="predicted"/>
<name>A0A329SAE4_9STRA</name>
<reference evidence="4" key="2">
    <citation type="submission" date="2018-10" db="EMBL/GenBank/DDBJ databases">
        <title>Effector identification in a new, highly contiguous assembly of the strawberry crown rot pathogen Phytophthora cactorum.</title>
        <authorList>
            <person name="Armitage A.D."/>
            <person name="Nellist C.F."/>
            <person name="Bates H."/>
            <person name="Vickerstaff R.J."/>
            <person name="Harrison R.J."/>
        </authorList>
    </citation>
    <scope>NUCLEOTIDE SEQUENCE</scope>
    <source>
        <strain evidence="4">15-7</strain>
        <strain evidence="5">4032</strain>
        <strain evidence="6">4040</strain>
        <strain evidence="7">P415</strain>
        <strain evidence="8">P421</strain>
    </source>
</reference>
<dbReference type="Proteomes" id="UP000251314">
    <property type="component" value="Unassembled WGS sequence"/>
</dbReference>
<evidence type="ECO:0000313" key="6">
    <source>
        <dbReference type="EMBL" id="KAG2899935.1"/>
    </source>
</evidence>
<dbReference type="PROSITE" id="PS01159">
    <property type="entry name" value="WW_DOMAIN_1"/>
    <property type="match status" value="1"/>
</dbReference>
<dbReference type="SUPFAM" id="SSF51045">
    <property type="entry name" value="WW domain"/>
    <property type="match status" value="1"/>
</dbReference>
<evidence type="ECO:0000313" key="8">
    <source>
        <dbReference type="EMBL" id="KAG3209782.1"/>
    </source>
</evidence>